<reference evidence="2 3" key="1">
    <citation type="journal article" date="2011" name="PLoS Pathog.">
        <title>Endophytic Life Strategies Decoded by Genome and Transcriptome Analyses of the Mutualistic Root Symbiont Piriformospora indica.</title>
        <authorList>
            <person name="Zuccaro A."/>
            <person name="Lahrmann U."/>
            <person name="Guldener U."/>
            <person name="Langen G."/>
            <person name="Pfiffi S."/>
            <person name="Biedenkopf D."/>
            <person name="Wong P."/>
            <person name="Samans B."/>
            <person name="Grimm C."/>
            <person name="Basiewicz M."/>
            <person name="Murat C."/>
            <person name="Martin F."/>
            <person name="Kogel K.H."/>
        </authorList>
    </citation>
    <scope>NUCLEOTIDE SEQUENCE [LARGE SCALE GENOMIC DNA]</scope>
    <source>
        <strain evidence="2 3">DSM 11827</strain>
    </source>
</reference>
<dbReference type="AlphaFoldDB" id="G4TYI2"/>
<gene>
    <name evidence="2" type="ORF">PIIN_10368</name>
</gene>
<proteinExistence type="predicted"/>
<feature type="region of interest" description="Disordered" evidence="1">
    <location>
        <begin position="66"/>
        <end position="86"/>
    </location>
</feature>
<keyword evidence="3" id="KW-1185">Reference proteome</keyword>
<dbReference type="OrthoDB" id="21380at2759"/>
<evidence type="ECO:0000256" key="1">
    <source>
        <dbReference type="SAM" id="MobiDB-lite"/>
    </source>
</evidence>
<dbReference type="Proteomes" id="UP000007148">
    <property type="component" value="Unassembled WGS sequence"/>
</dbReference>
<dbReference type="HOGENOM" id="CLU_1714017_0_0_1"/>
<dbReference type="eggNOG" id="ENOG502QPW5">
    <property type="taxonomic scope" value="Eukaryota"/>
</dbReference>
<evidence type="ECO:0000313" key="3">
    <source>
        <dbReference type="Proteomes" id="UP000007148"/>
    </source>
</evidence>
<protein>
    <submittedName>
        <fullName evidence="2">Uncharacterized protein</fullName>
    </submittedName>
</protein>
<name>G4TYI2_SERID</name>
<comment type="caution">
    <text evidence="2">The sequence shown here is derived from an EMBL/GenBank/DDBJ whole genome shotgun (WGS) entry which is preliminary data.</text>
</comment>
<accession>G4TYI2</accession>
<evidence type="ECO:0000313" key="2">
    <source>
        <dbReference type="EMBL" id="CCA76375.1"/>
    </source>
</evidence>
<dbReference type="EMBL" id="CAFZ01000721">
    <property type="protein sequence ID" value="CCA76375.1"/>
    <property type="molecule type" value="Genomic_DNA"/>
</dbReference>
<dbReference type="InParanoid" id="G4TYI2"/>
<sequence length="153" mass="16497">MGLEVVGYRKARRIRLGHKSPCSSTQVYHDHNSSGTYCVAKTGLASASPKTPYRIVGVAKALKARGHGGTWHSPPPSERPNAASASLSSLLATEKATDMTLERDPNSRRHDYTYCNKLAAFLVADSTNISYQGIGRLGFEASKPTVALLLKHS</sequence>
<organism evidence="2 3">
    <name type="scientific">Serendipita indica (strain DSM 11827)</name>
    <name type="common">Root endophyte fungus</name>
    <name type="synonym">Piriformospora indica</name>
    <dbReference type="NCBI Taxonomy" id="1109443"/>
    <lineage>
        <taxon>Eukaryota</taxon>
        <taxon>Fungi</taxon>
        <taxon>Dikarya</taxon>
        <taxon>Basidiomycota</taxon>
        <taxon>Agaricomycotina</taxon>
        <taxon>Agaricomycetes</taxon>
        <taxon>Sebacinales</taxon>
        <taxon>Serendipitaceae</taxon>
        <taxon>Serendipita</taxon>
    </lineage>
</organism>